<reference evidence="1" key="1">
    <citation type="journal article" date="2023" name="Mol. Biol. Evol.">
        <title>Third-Generation Sequencing Reveals the Adaptive Role of the Epigenome in Three Deep-Sea Polychaetes.</title>
        <authorList>
            <person name="Perez M."/>
            <person name="Aroh O."/>
            <person name="Sun Y."/>
            <person name="Lan Y."/>
            <person name="Juniper S.K."/>
            <person name="Young C.R."/>
            <person name="Angers B."/>
            <person name="Qian P.Y."/>
        </authorList>
    </citation>
    <scope>NUCLEOTIDE SEQUENCE</scope>
    <source>
        <strain evidence="1">R07B-5</strain>
    </source>
</reference>
<dbReference type="EMBL" id="JAODUO010000612">
    <property type="protein sequence ID" value="KAK2177222.1"/>
    <property type="molecule type" value="Genomic_DNA"/>
</dbReference>
<gene>
    <name evidence="1" type="ORF">NP493_612g01020</name>
</gene>
<dbReference type="AlphaFoldDB" id="A0AAD9KTG5"/>
<name>A0AAD9KTG5_RIDPI</name>
<sequence length="42" mass="4863">MIEYLAIDSGGYVFTDSLRALIAAWLDAFQRNRESNRLNSRE</sequence>
<proteinExistence type="predicted"/>
<keyword evidence="2" id="KW-1185">Reference proteome</keyword>
<accession>A0AAD9KTG5</accession>
<dbReference type="Proteomes" id="UP001209878">
    <property type="component" value="Unassembled WGS sequence"/>
</dbReference>
<protein>
    <submittedName>
        <fullName evidence="1">Uncharacterized protein</fullName>
    </submittedName>
</protein>
<evidence type="ECO:0000313" key="1">
    <source>
        <dbReference type="EMBL" id="KAK2177222.1"/>
    </source>
</evidence>
<comment type="caution">
    <text evidence="1">The sequence shown here is derived from an EMBL/GenBank/DDBJ whole genome shotgun (WGS) entry which is preliminary data.</text>
</comment>
<organism evidence="1 2">
    <name type="scientific">Ridgeia piscesae</name>
    <name type="common">Tubeworm</name>
    <dbReference type="NCBI Taxonomy" id="27915"/>
    <lineage>
        <taxon>Eukaryota</taxon>
        <taxon>Metazoa</taxon>
        <taxon>Spiralia</taxon>
        <taxon>Lophotrochozoa</taxon>
        <taxon>Annelida</taxon>
        <taxon>Polychaeta</taxon>
        <taxon>Sedentaria</taxon>
        <taxon>Canalipalpata</taxon>
        <taxon>Sabellida</taxon>
        <taxon>Siboglinidae</taxon>
        <taxon>Ridgeia</taxon>
    </lineage>
</organism>
<evidence type="ECO:0000313" key="2">
    <source>
        <dbReference type="Proteomes" id="UP001209878"/>
    </source>
</evidence>